<evidence type="ECO:0000256" key="7">
    <source>
        <dbReference type="RuleBase" id="RU363032"/>
    </source>
</evidence>
<dbReference type="InterPro" id="IPR000515">
    <property type="entry name" value="MetI-like"/>
</dbReference>
<evidence type="ECO:0000313" key="9">
    <source>
        <dbReference type="EMBL" id="TYP73090.1"/>
    </source>
</evidence>
<dbReference type="GO" id="GO:0005886">
    <property type="term" value="C:plasma membrane"/>
    <property type="evidence" value="ECO:0007669"/>
    <property type="project" value="UniProtKB-SubCell"/>
</dbReference>
<dbReference type="PROSITE" id="PS50928">
    <property type="entry name" value="ABC_TM1"/>
    <property type="match status" value="1"/>
</dbReference>
<evidence type="ECO:0000256" key="4">
    <source>
        <dbReference type="ARBA" id="ARBA00022692"/>
    </source>
</evidence>
<comment type="subcellular location">
    <subcellularLocation>
        <location evidence="1 7">Cell membrane</location>
        <topology evidence="1 7">Multi-pass membrane protein</topology>
    </subcellularLocation>
</comment>
<dbReference type="EMBL" id="VNHS01000007">
    <property type="protein sequence ID" value="TYP73090.1"/>
    <property type="molecule type" value="Genomic_DNA"/>
</dbReference>
<accession>A0A5S5C436</accession>
<dbReference type="OrthoDB" id="9810086at2"/>
<organism evidence="9 10">
    <name type="scientific">Paenibacillus methanolicus</name>
    <dbReference type="NCBI Taxonomy" id="582686"/>
    <lineage>
        <taxon>Bacteria</taxon>
        <taxon>Bacillati</taxon>
        <taxon>Bacillota</taxon>
        <taxon>Bacilli</taxon>
        <taxon>Bacillales</taxon>
        <taxon>Paenibacillaceae</taxon>
        <taxon>Paenibacillus</taxon>
    </lineage>
</organism>
<evidence type="ECO:0000313" key="10">
    <source>
        <dbReference type="Proteomes" id="UP000323257"/>
    </source>
</evidence>
<keyword evidence="3" id="KW-1003">Cell membrane</keyword>
<feature type="transmembrane region" description="Helical" evidence="7">
    <location>
        <begin position="12"/>
        <end position="32"/>
    </location>
</feature>
<feature type="transmembrane region" description="Helical" evidence="7">
    <location>
        <begin position="258"/>
        <end position="277"/>
    </location>
</feature>
<dbReference type="GO" id="GO:0055085">
    <property type="term" value="P:transmembrane transport"/>
    <property type="evidence" value="ECO:0007669"/>
    <property type="project" value="InterPro"/>
</dbReference>
<feature type="transmembrane region" description="Helical" evidence="7">
    <location>
        <begin position="110"/>
        <end position="129"/>
    </location>
</feature>
<dbReference type="RefSeq" id="WP_148930660.1">
    <property type="nucleotide sequence ID" value="NZ_VNHS01000007.1"/>
</dbReference>
<dbReference type="AlphaFoldDB" id="A0A5S5C436"/>
<dbReference type="Pfam" id="PF00528">
    <property type="entry name" value="BPD_transp_1"/>
    <property type="match status" value="1"/>
</dbReference>
<keyword evidence="4 7" id="KW-0812">Transmembrane</keyword>
<feature type="transmembrane region" description="Helical" evidence="7">
    <location>
        <begin position="79"/>
        <end position="98"/>
    </location>
</feature>
<feature type="domain" description="ABC transmembrane type-1" evidence="8">
    <location>
        <begin position="75"/>
        <end position="266"/>
    </location>
</feature>
<evidence type="ECO:0000256" key="5">
    <source>
        <dbReference type="ARBA" id="ARBA00022989"/>
    </source>
</evidence>
<dbReference type="CDD" id="cd06261">
    <property type="entry name" value="TM_PBP2"/>
    <property type="match status" value="1"/>
</dbReference>
<evidence type="ECO:0000256" key="6">
    <source>
        <dbReference type="ARBA" id="ARBA00023136"/>
    </source>
</evidence>
<evidence type="ECO:0000256" key="2">
    <source>
        <dbReference type="ARBA" id="ARBA00022448"/>
    </source>
</evidence>
<feature type="transmembrane region" description="Helical" evidence="7">
    <location>
        <begin position="183"/>
        <end position="208"/>
    </location>
</feature>
<sequence length="292" mass="32479">MVKNRNGLSLLFDYANVLVMALLTCAMLFPFLHMAAVSISDPGPVVAGRVALWPKGLNFDAYAAVFQDKRILIGYKNTLIYVVLGTTLSLFFSILGAYPLSRRNLVFGRTFMMLIVFTMLFSGGLIPTYLVIRSYGLLDTIWAMVLPGLVSPYYLIVMRTFFQGIPRELEESGKIDGLSDWMIMLRIVLPLSMPVLLTIGLFYAVGIWSNFFSALIFLRNEDLHPLQVMIRNIVMVGQVGDMTVSESVGGRPVVLESLKYAVILVGTLPILCVYPFIQKHFVQGVMIGSVKG</sequence>
<feature type="transmembrane region" description="Helical" evidence="7">
    <location>
        <begin position="141"/>
        <end position="162"/>
    </location>
</feature>
<proteinExistence type="inferred from homology"/>
<evidence type="ECO:0000259" key="8">
    <source>
        <dbReference type="PROSITE" id="PS50928"/>
    </source>
</evidence>
<dbReference type="SUPFAM" id="SSF161098">
    <property type="entry name" value="MetI-like"/>
    <property type="match status" value="1"/>
</dbReference>
<keyword evidence="10" id="KW-1185">Reference proteome</keyword>
<comment type="similarity">
    <text evidence="7">Belongs to the binding-protein-dependent transport system permease family.</text>
</comment>
<dbReference type="InterPro" id="IPR035906">
    <property type="entry name" value="MetI-like_sf"/>
</dbReference>
<keyword evidence="5 7" id="KW-1133">Transmembrane helix</keyword>
<protein>
    <submittedName>
        <fullName evidence="9">Putative aldouronate transport system permease protein</fullName>
    </submittedName>
</protein>
<dbReference type="PANTHER" id="PTHR43744:SF9">
    <property type="entry name" value="POLYGALACTURONAN_RHAMNOGALACTURONAN TRANSPORT SYSTEM PERMEASE PROTEIN YTCP"/>
    <property type="match status" value="1"/>
</dbReference>
<dbReference type="PANTHER" id="PTHR43744">
    <property type="entry name" value="ABC TRANSPORTER PERMEASE PROTEIN MG189-RELATED-RELATED"/>
    <property type="match status" value="1"/>
</dbReference>
<evidence type="ECO:0000256" key="3">
    <source>
        <dbReference type="ARBA" id="ARBA00022475"/>
    </source>
</evidence>
<dbReference type="Gene3D" id="1.10.3720.10">
    <property type="entry name" value="MetI-like"/>
    <property type="match status" value="1"/>
</dbReference>
<name>A0A5S5C436_9BACL</name>
<reference evidence="9 10" key="1">
    <citation type="submission" date="2019-07" db="EMBL/GenBank/DDBJ databases">
        <title>Genomic Encyclopedia of Type Strains, Phase III (KMG-III): the genomes of soil and plant-associated and newly described type strains.</title>
        <authorList>
            <person name="Whitman W."/>
        </authorList>
    </citation>
    <scope>NUCLEOTIDE SEQUENCE [LARGE SCALE GENOMIC DNA]</scope>
    <source>
        <strain evidence="9 10">BL24</strain>
    </source>
</reference>
<gene>
    <name evidence="9" type="ORF">BCM02_10774</name>
</gene>
<comment type="caution">
    <text evidence="9">The sequence shown here is derived from an EMBL/GenBank/DDBJ whole genome shotgun (WGS) entry which is preliminary data.</text>
</comment>
<keyword evidence="6 7" id="KW-0472">Membrane</keyword>
<evidence type="ECO:0000256" key="1">
    <source>
        <dbReference type="ARBA" id="ARBA00004651"/>
    </source>
</evidence>
<keyword evidence="2 7" id="KW-0813">Transport</keyword>
<dbReference type="Proteomes" id="UP000323257">
    <property type="component" value="Unassembled WGS sequence"/>
</dbReference>